<dbReference type="PANTHER" id="PTHR36933:SF1">
    <property type="entry name" value="SLL0788 PROTEIN"/>
    <property type="match status" value="1"/>
</dbReference>
<dbReference type="EMBL" id="FOVH01000005">
    <property type="protein sequence ID" value="SFO38816.1"/>
    <property type="molecule type" value="Genomic_DNA"/>
</dbReference>
<gene>
    <name evidence="4" type="ORF">SAMN04489713_105377</name>
</gene>
<reference evidence="4 5" key="1">
    <citation type="submission" date="2016-10" db="EMBL/GenBank/DDBJ databases">
        <authorList>
            <person name="de Groot N.N."/>
        </authorList>
    </citation>
    <scope>NUCLEOTIDE SEQUENCE [LARGE SCALE GENOMIC DNA]</scope>
    <source>
        <strain evidence="4 5">DSM 43067</strain>
    </source>
</reference>
<keyword evidence="5" id="KW-1185">Reference proteome</keyword>
<dbReference type="AlphaFoldDB" id="A0A1I5GSI7"/>
<feature type="signal peptide" evidence="2">
    <location>
        <begin position="1"/>
        <end position="21"/>
    </location>
</feature>
<dbReference type="eggNOG" id="COG3544">
    <property type="taxonomic scope" value="Bacteria"/>
</dbReference>
<evidence type="ECO:0000259" key="3">
    <source>
        <dbReference type="Pfam" id="PF03713"/>
    </source>
</evidence>
<dbReference type="Pfam" id="PF03713">
    <property type="entry name" value="DUF305"/>
    <property type="match status" value="1"/>
</dbReference>
<protein>
    <submittedName>
        <fullName evidence="4">Uncharacterized conserved protein, DUF305 family</fullName>
    </submittedName>
</protein>
<dbReference type="InterPro" id="IPR012347">
    <property type="entry name" value="Ferritin-like"/>
</dbReference>
<dbReference type="InterPro" id="IPR005183">
    <property type="entry name" value="DUF305_CopM-like"/>
</dbReference>
<proteinExistence type="predicted"/>
<dbReference type="InParanoid" id="A0A1I5GSI7"/>
<evidence type="ECO:0000313" key="5">
    <source>
        <dbReference type="Proteomes" id="UP000183413"/>
    </source>
</evidence>
<keyword evidence="2" id="KW-0732">Signal</keyword>
<evidence type="ECO:0000256" key="1">
    <source>
        <dbReference type="SAM" id="MobiDB-lite"/>
    </source>
</evidence>
<feature type="domain" description="DUF305" evidence="3">
    <location>
        <begin position="56"/>
        <end position="198"/>
    </location>
</feature>
<evidence type="ECO:0000313" key="4">
    <source>
        <dbReference type="EMBL" id="SFO38816.1"/>
    </source>
</evidence>
<dbReference type="PANTHER" id="PTHR36933">
    <property type="entry name" value="SLL0788 PROTEIN"/>
    <property type="match status" value="1"/>
</dbReference>
<feature type="chain" id="PRO_5010384846" evidence="2">
    <location>
        <begin position="22"/>
        <end position="201"/>
    </location>
</feature>
<dbReference type="PROSITE" id="PS51257">
    <property type="entry name" value="PROKAR_LIPOPROTEIN"/>
    <property type="match status" value="1"/>
</dbReference>
<dbReference type="Gene3D" id="1.20.1260.10">
    <property type="match status" value="1"/>
</dbReference>
<organism evidence="4 5">
    <name type="scientific">Actinomadura madurae</name>
    <dbReference type="NCBI Taxonomy" id="1993"/>
    <lineage>
        <taxon>Bacteria</taxon>
        <taxon>Bacillati</taxon>
        <taxon>Actinomycetota</taxon>
        <taxon>Actinomycetes</taxon>
        <taxon>Streptosporangiales</taxon>
        <taxon>Thermomonosporaceae</taxon>
        <taxon>Actinomadura</taxon>
    </lineage>
</organism>
<dbReference type="Proteomes" id="UP000183413">
    <property type="component" value="Unassembled WGS sequence"/>
</dbReference>
<sequence>MKRAFALAVVPALAIALAACGDDKDSGGSSPDHSMSGHSMSASPSGSQAGRHNDQDVTFARMMIPHHRQAIEMADLATARASSPEVEKLAAEIKNAQGPEIKKMTGWLTAWGASPEMGGMNHGGMHGMMTEKDMKDLKAAKGKPFDTAFLDMMIEHHQGAVAMARTEQSSGRSPEAKQMAADIISSQTAEIEKMKTLLKKV</sequence>
<feature type="region of interest" description="Disordered" evidence="1">
    <location>
        <begin position="21"/>
        <end position="52"/>
    </location>
</feature>
<feature type="compositionally biased region" description="Low complexity" evidence="1">
    <location>
        <begin position="27"/>
        <end position="47"/>
    </location>
</feature>
<dbReference type="RefSeq" id="WP_075021585.1">
    <property type="nucleotide sequence ID" value="NZ_FOVH01000005.1"/>
</dbReference>
<name>A0A1I5GSI7_9ACTN</name>
<dbReference type="STRING" id="1993.SAMN04489713_105377"/>
<evidence type="ECO:0000256" key="2">
    <source>
        <dbReference type="SAM" id="SignalP"/>
    </source>
</evidence>
<accession>A0A1I5GSI7</accession>